<evidence type="ECO:0000256" key="2">
    <source>
        <dbReference type="ARBA" id="ARBA00009348"/>
    </source>
</evidence>
<dbReference type="Proteomes" id="UP000184164">
    <property type="component" value="Unassembled WGS sequence"/>
</dbReference>
<dbReference type="CDD" id="cd15482">
    <property type="entry name" value="Sialidase_non-viral"/>
    <property type="match status" value="1"/>
</dbReference>
<dbReference type="Gene3D" id="2.120.10.10">
    <property type="match status" value="1"/>
</dbReference>
<dbReference type="PANTHER" id="PTHR10628:SF30">
    <property type="entry name" value="EXO-ALPHA-SIALIDASE"/>
    <property type="match status" value="1"/>
</dbReference>
<dbReference type="InterPro" id="IPR026856">
    <property type="entry name" value="Sialidase_fam"/>
</dbReference>
<dbReference type="GO" id="GO:0016020">
    <property type="term" value="C:membrane"/>
    <property type="evidence" value="ECO:0007669"/>
    <property type="project" value="TreeGrafter"/>
</dbReference>
<dbReference type="PANTHER" id="PTHR10628">
    <property type="entry name" value="SIALIDASE"/>
    <property type="match status" value="1"/>
</dbReference>
<dbReference type="EMBL" id="FQUM01000001">
    <property type="protein sequence ID" value="SHE50148.1"/>
    <property type="molecule type" value="Genomic_DNA"/>
</dbReference>
<protein>
    <recommendedName>
        <fullName evidence="3">exo-alpha-sialidase</fullName>
        <ecNumber evidence="3">3.2.1.18</ecNumber>
    </recommendedName>
</protein>
<dbReference type="Pfam" id="PF13088">
    <property type="entry name" value="BNR_2"/>
    <property type="match status" value="1"/>
</dbReference>
<accession>A0A1M4U0A4</accession>
<dbReference type="GO" id="GO:0006689">
    <property type="term" value="P:ganglioside catabolic process"/>
    <property type="evidence" value="ECO:0007669"/>
    <property type="project" value="TreeGrafter"/>
</dbReference>
<name>A0A1M4U0A4_9BACT</name>
<reference evidence="5 6" key="1">
    <citation type="submission" date="2016-11" db="EMBL/GenBank/DDBJ databases">
        <authorList>
            <person name="Jaros S."/>
            <person name="Januszkiewicz K."/>
            <person name="Wedrychowicz H."/>
        </authorList>
    </citation>
    <scope>NUCLEOTIDE SEQUENCE [LARGE SCALE GENOMIC DNA]</scope>
    <source>
        <strain evidence="5 6">DSM 26910</strain>
    </source>
</reference>
<dbReference type="RefSeq" id="WP_072998906.1">
    <property type="nucleotide sequence ID" value="NZ_FQUM01000001.1"/>
</dbReference>
<dbReference type="AlphaFoldDB" id="A0A1M4U0A4"/>
<evidence type="ECO:0000259" key="4">
    <source>
        <dbReference type="Pfam" id="PF13088"/>
    </source>
</evidence>
<feature type="domain" description="Sialidase" evidence="4">
    <location>
        <begin position="58"/>
        <end position="354"/>
    </location>
</feature>
<dbReference type="GO" id="GO:0005737">
    <property type="term" value="C:cytoplasm"/>
    <property type="evidence" value="ECO:0007669"/>
    <property type="project" value="TreeGrafter"/>
</dbReference>
<dbReference type="GO" id="GO:0004308">
    <property type="term" value="F:exo-alpha-sialidase activity"/>
    <property type="evidence" value="ECO:0007669"/>
    <property type="project" value="UniProtKB-EC"/>
</dbReference>
<dbReference type="STRING" id="1484053.SAMN05444274_101530"/>
<evidence type="ECO:0000313" key="6">
    <source>
        <dbReference type="Proteomes" id="UP000184164"/>
    </source>
</evidence>
<comment type="similarity">
    <text evidence="2">Belongs to the glycosyl hydrolase 33 family.</text>
</comment>
<comment type="catalytic activity">
    <reaction evidence="1">
        <text>Hydrolysis of alpha-(2-&gt;3)-, alpha-(2-&gt;6)-, alpha-(2-&gt;8)- glycosidic linkages of terminal sialic acid residues in oligosaccharides, glycoproteins, glycolipids, colominic acid and synthetic substrates.</text>
        <dbReference type="EC" id="3.2.1.18"/>
    </reaction>
</comment>
<evidence type="ECO:0000313" key="5">
    <source>
        <dbReference type="EMBL" id="SHE50148.1"/>
    </source>
</evidence>
<gene>
    <name evidence="5" type="ORF">SAMN05444274_101530</name>
</gene>
<proteinExistence type="inferred from homology"/>
<dbReference type="OrthoDB" id="7294637at2"/>
<sequence length="396" mass="43846">MNIKIASFRSVTLVFILSCLTTLGFEKKGNVGKTVLWEQGSGKYNNYRIPSVVVTPKGTILAFCEAREAGDTGDIDILLKRSSDNGKTWSDEIVVWSDSTNTCGNPCPVVDKETGRIWLFTSRNDGEDDETEIIHKTGKSARLPYSCYSDDDGLTWSVHVDMSETCRDTSWGWYATGPGIGIQVQNGPYEGRLIIPANHSYDDPNGNIRKGPFGYGAHVLFSDDHGKTWQMSEPIKPGCNESQVVELADGSLLMNMRSYNGQHARAISFSIDGGETWSEIEHDYQLVESKCQASILNFGQNNGKTIHLFSNPAVSVGRTAMTVKTSFDDCESWSNSKMIYAGPSAYSCLVKLPNEKVGLFFEAGEKRPYEKLVFVAFNPKELFNEGTLLENNSLKK</sequence>
<evidence type="ECO:0000256" key="1">
    <source>
        <dbReference type="ARBA" id="ARBA00000427"/>
    </source>
</evidence>
<dbReference type="InterPro" id="IPR036278">
    <property type="entry name" value="Sialidase_sf"/>
</dbReference>
<dbReference type="GO" id="GO:0009313">
    <property type="term" value="P:oligosaccharide catabolic process"/>
    <property type="evidence" value="ECO:0007669"/>
    <property type="project" value="TreeGrafter"/>
</dbReference>
<evidence type="ECO:0000256" key="3">
    <source>
        <dbReference type="ARBA" id="ARBA00012733"/>
    </source>
</evidence>
<organism evidence="5 6">
    <name type="scientific">Mariniphaga anaerophila</name>
    <dbReference type="NCBI Taxonomy" id="1484053"/>
    <lineage>
        <taxon>Bacteria</taxon>
        <taxon>Pseudomonadati</taxon>
        <taxon>Bacteroidota</taxon>
        <taxon>Bacteroidia</taxon>
        <taxon>Marinilabiliales</taxon>
        <taxon>Prolixibacteraceae</taxon>
        <taxon>Mariniphaga</taxon>
    </lineage>
</organism>
<dbReference type="InterPro" id="IPR011040">
    <property type="entry name" value="Sialidase"/>
</dbReference>
<dbReference type="SUPFAM" id="SSF50939">
    <property type="entry name" value="Sialidases"/>
    <property type="match status" value="1"/>
</dbReference>
<keyword evidence="6" id="KW-1185">Reference proteome</keyword>
<dbReference type="EC" id="3.2.1.18" evidence="3"/>